<feature type="compositionally biased region" description="Low complexity" evidence="1">
    <location>
        <begin position="75"/>
        <end position="91"/>
    </location>
</feature>
<organism evidence="2 3">
    <name type="scientific">Diaminobutyricimonas aerilata</name>
    <dbReference type="NCBI Taxonomy" id="1162967"/>
    <lineage>
        <taxon>Bacteria</taxon>
        <taxon>Bacillati</taxon>
        <taxon>Actinomycetota</taxon>
        <taxon>Actinomycetes</taxon>
        <taxon>Micrococcales</taxon>
        <taxon>Microbacteriaceae</taxon>
        <taxon>Diaminobutyricimonas</taxon>
    </lineage>
</organism>
<evidence type="ECO:0000313" key="2">
    <source>
        <dbReference type="EMBL" id="PJJ71139.1"/>
    </source>
</evidence>
<proteinExistence type="predicted"/>
<feature type="compositionally biased region" description="Low complexity" evidence="1">
    <location>
        <begin position="98"/>
        <end position="119"/>
    </location>
</feature>
<feature type="region of interest" description="Disordered" evidence="1">
    <location>
        <begin position="75"/>
        <end position="135"/>
    </location>
</feature>
<dbReference type="Proteomes" id="UP000228758">
    <property type="component" value="Unassembled WGS sequence"/>
</dbReference>
<sequence length="287" mass="28732">MLSTVFTTVLAISLAASGHEPAVSTVAAQPVEQAAAPAERSVVTAASINRAGEARLEAQRDALRESLGNVREHLAQAPADEPAPTTTAGDAVAAERPSGTNAAATVSATGASAPTAAPQPAAPSCPAPLPGGTGSAPARVSAGGVAGTTSADLAAFASAYNGIRVANCLPPVPTGNFRYDACMEDRLFWMAEDPSTDPMSAWGHLGSVRSDGVPSVGCDGNLAGGTGNTGSTVAQKWWDSMSHRASLYRPGETGGTAGVCVYFAMSHGGVPNEPVSFTRAAARWGAC</sequence>
<evidence type="ECO:0000256" key="1">
    <source>
        <dbReference type="SAM" id="MobiDB-lite"/>
    </source>
</evidence>
<dbReference type="AlphaFoldDB" id="A0A2M9CGY1"/>
<feature type="compositionally biased region" description="Pro residues" evidence="1">
    <location>
        <begin position="120"/>
        <end position="129"/>
    </location>
</feature>
<dbReference type="EMBL" id="PGFF01000001">
    <property type="protein sequence ID" value="PJJ71139.1"/>
    <property type="molecule type" value="Genomic_DNA"/>
</dbReference>
<name>A0A2M9CGY1_9MICO</name>
<reference evidence="2 3" key="1">
    <citation type="submission" date="2017-11" db="EMBL/GenBank/DDBJ databases">
        <title>Genomic Encyclopedia of Archaeal and Bacterial Type Strains, Phase II (KMG-II): From Individual Species to Whole Genera.</title>
        <authorList>
            <person name="Goeker M."/>
        </authorList>
    </citation>
    <scope>NUCLEOTIDE SEQUENCE [LARGE SCALE GENOMIC DNA]</scope>
    <source>
        <strain evidence="2 3">DSM 27393</strain>
    </source>
</reference>
<evidence type="ECO:0000313" key="3">
    <source>
        <dbReference type="Proteomes" id="UP000228758"/>
    </source>
</evidence>
<protein>
    <recommendedName>
        <fullName evidence="4">Cysteine-rich secretory protein family protein</fullName>
    </recommendedName>
</protein>
<evidence type="ECO:0008006" key="4">
    <source>
        <dbReference type="Google" id="ProtNLM"/>
    </source>
</evidence>
<comment type="caution">
    <text evidence="2">The sequence shown here is derived from an EMBL/GenBank/DDBJ whole genome shotgun (WGS) entry which is preliminary data.</text>
</comment>
<accession>A0A2M9CGY1</accession>
<gene>
    <name evidence="2" type="ORF">CLV46_0681</name>
</gene>
<keyword evidence="3" id="KW-1185">Reference proteome</keyword>